<feature type="transmembrane region" description="Helical" evidence="8">
    <location>
        <begin position="51"/>
        <end position="76"/>
    </location>
</feature>
<accession>A0A8D2MAL0</accession>
<evidence type="ECO:0000256" key="6">
    <source>
        <dbReference type="ARBA" id="ARBA00023170"/>
    </source>
</evidence>
<reference evidence="10" key="2">
    <citation type="submission" date="2025-09" db="UniProtKB">
        <authorList>
            <consortium name="Ensembl"/>
        </authorList>
    </citation>
    <scope>IDENTIFICATION</scope>
</reference>
<evidence type="ECO:0000259" key="9">
    <source>
        <dbReference type="PROSITE" id="PS50262"/>
    </source>
</evidence>
<feature type="transmembrane region" description="Helical" evidence="8">
    <location>
        <begin position="133"/>
        <end position="156"/>
    </location>
</feature>
<keyword evidence="2 8" id="KW-0812">Transmembrane</keyword>
<evidence type="ECO:0000256" key="7">
    <source>
        <dbReference type="ARBA" id="ARBA00023224"/>
    </source>
</evidence>
<evidence type="ECO:0000256" key="8">
    <source>
        <dbReference type="SAM" id="Phobius"/>
    </source>
</evidence>
<feature type="domain" description="G-protein coupled receptors family 1 profile" evidence="9">
    <location>
        <begin position="29"/>
        <end position="259"/>
    </location>
</feature>
<keyword evidence="6" id="KW-0675">Receptor</keyword>
<dbReference type="SUPFAM" id="SSF81321">
    <property type="entry name" value="Family A G protein-coupled receptor-like"/>
    <property type="match status" value="1"/>
</dbReference>
<name>A0A8D2MAL0_ZONAL</name>
<evidence type="ECO:0000313" key="10">
    <source>
        <dbReference type="Ensembl" id="ENSZALP00000005777.1"/>
    </source>
</evidence>
<dbReference type="AlphaFoldDB" id="A0A8D2MAL0"/>
<dbReference type="InterPro" id="IPR017452">
    <property type="entry name" value="GPCR_Rhodpsn_7TM"/>
</dbReference>
<evidence type="ECO:0000256" key="1">
    <source>
        <dbReference type="ARBA" id="ARBA00004141"/>
    </source>
</evidence>
<sequence length="301" mass="33488">MMGLQERWRGTLDKGMDVTLLICLCGLAGNGAVLCVLGFRIHRDTMKPITAYILDLALINFLFLIFMVPSTLLFLLEDFSCSSIMPPPSIRFLFLLFPMFHSVGLYRLTDISIERGRSMLCPAGLFCHLPQGLSWVVVSAVLWALSTTAIAAISAVNSLCHSQEHKLCCHGALISLYILNFLVFAPSMVISSTILFIHFKGSSQQQQSKSLDIIVFLAMLLTLPLSLWNFLQQLSYTTVSPQVVLLFACMHSSLIPFIYISVTKCWRRCSMGSLRECLQKVFEEPEGSSAPSNDATMDRGL</sequence>
<protein>
    <recommendedName>
        <fullName evidence="9">G-protein coupled receptors family 1 profile domain-containing protein</fullName>
    </recommendedName>
</protein>
<dbReference type="PANTHER" id="PTHR11334">
    <property type="entry name" value="MAS-RELATED G-PROTEIN COUPLED RECEPTOR"/>
    <property type="match status" value="1"/>
</dbReference>
<evidence type="ECO:0000313" key="11">
    <source>
        <dbReference type="Proteomes" id="UP000694413"/>
    </source>
</evidence>
<feature type="transmembrane region" description="Helical" evidence="8">
    <location>
        <begin position="243"/>
        <end position="262"/>
    </location>
</feature>
<feature type="transmembrane region" description="Helical" evidence="8">
    <location>
        <begin position="88"/>
        <end position="109"/>
    </location>
</feature>
<feature type="transmembrane region" description="Helical" evidence="8">
    <location>
        <begin position="176"/>
        <end position="199"/>
    </location>
</feature>
<dbReference type="Ensembl" id="ENSZALT00000008517.1">
    <property type="protein sequence ID" value="ENSZALP00000005777.1"/>
    <property type="gene ID" value="ENSZALG00000005359.1"/>
</dbReference>
<comment type="subcellular location">
    <subcellularLocation>
        <location evidence="1">Membrane</location>
        <topology evidence="1">Multi-pass membrane protein</topology>
    </subcellularLocation>
</comment>
<dbReference type="Gene3D" id="1.20.1070.10">
    <property type="entry name" value="Rhodopsin 7-helix transmembrane proteins"/>
    <property type="match status" value="1"/>
</dbReference>
<dbReference type="InterPro" id="IPR026234">
    <property type="entry name" value="MRGPCRFAMILY"/>
</dbReference>
<dbReference type="GO" id="GO:0005886">
    <property type="term" value="C:plasma membrane"/>
    <property type="evidence" value="ECO:0007669"/>
    <property type="project" value="TreeGrafter"/>
</dbReference>
<feature type="transmembrane region" description="Helical" evidence="8">
    <location>
        <begin position="18"/>
        <end position="39"/>
    </location>
</feature>
<proteinExistence type="predicted"/>
<feature type="transmembrane region" description="Helical" evidence="8">
    <location>
        <begin position="211"/>
        <end position="231"/>
    </location>
</feature>
<organism evidence="10 11">
    <name type="scientific">Zonotrichia albicollis</name>
    <name type="common">White-throated sparrow</name>
    <name type="synonym">Fringilla albicollis</name>
    <dbReference type="NCBI Taxonomy" id="44394"/>
    <lineage>
        <taxon>Eukaryota</taxon>
        <taxon>Metazoa</taxon>
        <taxon>Chordata</taxon>
        <taxon>Craniata</taxon>
        <taxon>Vertebrata</taxon>
        <taxon>Euteleostomi</taxon>
        <taxon>Archelosauria</taxon>
        <taxon>Archosauria</taxon>
        <taxon>Dinosauria</taxon>
        <taxon>Saurischia</taxon>
        <taxon>Theropoda</taxon>
        <taxon>Coelurosauria</taxon>
        <taxon>Aves</taxon>
        <taxon>Neognathae</taxon>
        <taxon>Neoaves</taxon>
        <taxon>Telluraves</taxon>
        <taxon>Australaves</taxon>
        <taxon>Passeriformes</taxon>
        <taxon>Passerellidae</taxon>
        <taxon>Zonotrichia</taxon>
    </lineage>
</organism>
<dbReference type="Proteomes" id="UP000694413">
    <property type="component" value="Unassembled WGS sequence"/>
</dbReference>
<dbReference type="PROSITE" id="PS50262">
    <property type="entry name" value="G_PROTEIN_RECEP_F1_2"/>
    <property type="match status" value="1"/>
</dbReference>
<evidence type="ECO:0000256" key="2">
    <source>
        <dbReference type="ARBA" id="ARBA00022692"/>
    </source>
</evidence>
<keyword evidence="4" id="KW-0297">G-protein coupled receptor</keyword>
<keyword evidence="3 8" id="KW-1133">Transmembrane helix</keyword>
<evidence type="ECO:0000256" key="3">
    <source>
        <dbReference type="ARBA" id="ARBA00022989"/>
    </source>
</evidence>
<keyword evidence="11" id="KW-1185">Reference proteome</keyword>
<evidence type="ECO:0000256" key="5">
    <source>
        <dbReference type="ARBA" id="ARBA00023136"/>
    </source>
</evidence>
<reference evidence="10" key="1">
    <citation type="submission" date="2025-08" db="UniProtKB">
        <authorList>
            <consortium name="Ensembl"/>
        </authorList>
    </citation>
    <scope>IDENTIFICATION</scope>
</reference>
<dbReference type="GO" id="GO:0004930">
    <property type="term" value="F:G protein-coupled receptor activity"/>
    <property type="evidence" value="ECO:0007669"/>
    <property type="project" value="UniProtKB-KW"/>
</dbReference>
<keyword evidence="5 8" id="KW-0472">Membrane</keyword>
<evidence type="ECO:0000256" key="4">
    <source>
        <dbReference type="ARBA" id="ARBA00023040"/>
    </source>
</evidence>
<gene>
    <name evidence="10" type="primary">LOC102063628</name>
</gene>
<dbReference type="PANTHER" id="PTHR11334:SF68">
    <property type="entry name" value="G-PROTEIN COUPLED RECEPTORS FAMILY 1 PROFILE DOMAIN-CONTAINING PROTEIN-RELATED"/>
    <property type="match status" value="1"/>
</dbReference>
<keyword evidence="7" id="KW-0807">Transducer</keyword>